<name>A0ABW0PSX4_9HYPH</name>
<evidence type="ECO:0000313" key="2">
    <source>
        <dbReference type="EMBL" id="MFC5515751.1"/>
    </source>
</evidence>
<dbReference type="GO" id="GO:0004519">
    <property type="term" value="F:endonuclease activity"/>
    <property type="evidence" value="ECO:0007669"/>
    <property type="project" value="UniProtKB-KW"/>
</dbReference>
<keyword evidence="2" id="KW-0540">Nuclease</keyword>
<accession>A0ABW0PSX4</accession>
<proteinExistence type="predicted"/>
<evidence type="ECO:0000313" key="3">
    <source>
        <dbReference type="Proteomes" id="UP001596150"/>
    </source>
</evidence>
<organism evidence="2 3">
    <name type="scientific">Kaistia terrae</name>
    <dbReference type="NCBI Taxonomy" id="537017"/>
    <lineage>
        <taxon>Bacteria</taxon>
        <taxon>Pseudomonadati</taxon>
        <taxon>Pseudomonadota</taxon>
        <taxon>Alphaproteobacteria</taxon>
        <taxon>Hyphomicrobiales</taxon>
        <taxon>Kaistiaceae</taxon>
        <taxon>Kaistia</taxon>
    </lineage>
</organism>
<dbReference type="Gene3D" id="3.90.75.20">
    <property type="match status" value="1"/>
</dbReference>
<sequence>MAQRPKPKELPPVETIRELFNYNPMSGILTWRERPRSHFTSDGAWKTWNKRYAGKPVGGSNSSGYLQAQMTLDSKLFRPLVHVIAWAIQTGKWPDDSVDHINHQGDDNRWENLRAVTHAENTRNRTPHKNNTSGVTGVHLHGKKWRAQIRDDQGVLRDLGGFDSLEHATRRRAAAEIALGYHPNHGIDLANGGAPGFAKGITICTDHDGETGRLVQDRLMGEED</sequence>
<keyword evidence="2" id="KW-0255">Endonuclease</keyword>
<keyword evidence="3" id="KW-1185">Reference proteome</keyword>
<dbReference type="GO" id="GO:0016787">
    <property type="term" value="F:hydrolase activity"/>
    <property type="evidence" value="ECO:0007669"/>
    <property type="project" value="UniProtKB-KW"/>
</dbReference>
<reference evidence="3" key="1">
    <citation type="journal article" date="2019" name="Int. J. Syst. Evol. Microbiol.">
        <title>The Global Catalogue of Microorganisms (GCM) 10K type strain sequencing project: providing services to taxonomists for standard genome sequencing and annotation.</title>
        <authorList>
            <consortium name="The Broad Institute Genomics Platform"/>
            <consortium name="The Broad Institute Genome Sequencing Center for Infectious Disease"/>
            <person name="Wu L."/>
            <person name="Ma J."/>
        </authorList>
    </citation>
    <scope>NUCLEOTIDE SEQUENCE [LARGE SCALE GENOMIC DNA]</scope>
    <source>
        <strain evidence="3">KACC 12633</strain>
    </source>
</reference>
<dbReference type="Pfam" id="PF13392">
    <property type="entry name" value="HNH_3"/>
    <property type="match status" value="1"/>
</dbReference>
<dbReference type="InterPro" id="IPR003615">
    <property type="entry name" value="HNH_nuc"/>
</dbReference>
<dbReference type="RefSeq" id="WP_266342020.1">
    <property type="nucleotide sequence ID" value="NZ_JAPKNH010000001.1"/>
</dbReference>
<comment type="caution">
    <text evidence="2">The sequence shown here is derived from an EMBL/GenBank/DDBJ whole genome shotgun (WGS) entry which is preliminary data.</text>
</comment>
<dbReference type="Proteomes" id="UP001596150">
    <property type="component" value="Unassembled WGS sequence"/>
</dbReference>
<keyword evidence="2" id="KW-0378">Hydrolase</keyword>
<dbReference type="EMBL" id="JBHSML010000003">
    <property type="protein sequence ID" value="MFC5515751.1"/>
    <property type="molecule type" value="Genomic_DNA"/>
</dbReference>
<protein>
    <submittedName>
        <fullName evidence="2">HNH endonuclease signature motif containing protein</fullName>
        <ecNumber evidence="2">3.1.-.-</ecNumber>
    </submittedName>
</protein>
<feature type="domain" description="HNH nuclease" evidence="1">
    <location>
        <begin position="80"/>
        <end position="123"/>
    </location>
</feature>
<dbReference type="EC" id="3.1.-.-" evidence="2"/>
<dbReference type="SUPFAM" id="SSF54060">
    <property type="entry name" value="His-Me finger endonucleases"/>
    <property type="match status" value="1"/>
</dbReference>
<evidence type="ECO:0000259" key="1">
    <source>
        <dbReference type="Pfam" id="PF13392"/>
    </source>
</evidence>
<dbReference type="InterPro" id="IPR044925">
    <property type="entry name" value="His-Me_finger_sf"/>
</dbReference>
<gene>
    <name evidence="2" type="ORF">ACFPP9_08215</name>
</gene>